<dbReference type="InterPro" id="IPR036770">
    <property type="entry name" value="Ankyrin_rpt-contain_sf"/>
</dbReference>
<dbReference type="Gene3D" id="1.25.40.20">
    <property type="entry name" value="Ankyrin repeat-containing domain"/>
    <property type="match status" value="1"/>
</dbReference>
<dbReference type="PROSITE" id="PS50297">
    <property type="entry name" value="ANK_REP_REGION"/>
    <property type="match status" value="3"/>
</dbReference>
<dbReference type="PANTHER" id="PTHR24124:SF14">
    <property type="entry name" value="CHROMOSOME UNDETERMINED SCAFFOLD_25, WHOLE GENOME SHOTGUN SEQUENCE"/>
    <property type="match status" value="1"/>
</dbReference>
<dbReference type="SUPFAM" id="SSF48403">
    <property type="entry name" value="Ankyrin repeat"/>
    <property type="match status" value="1"/>
</dbReference>
<dbReference type="Proteomes" id="UP000241690">
    <property type="component" value="Unassembled WGS sequence"/>
</dbReference>
<evidence type="ECO:0000256" key="2">
    <source>
        <dbReference type="ARBA" id="ARBA00023043"/>
    </source>
</evidence>
<evidence type="ECO:0000313" key="6">
    <source>
        <dbReference type="Proteomes" id="UP000241690"/>
    </source>
</evidence>
<dbReference type="GeneID" id="36633675"/>
<dbReference type="Pfam" id="PF12796">
    <property type="entry name" value="Ank_2"/>
    <property type="match status" value="2"/>
</dbReference>
<evidence type="ECO:0000256" key="1">
    <source>
        <dbReference type="ARBA" id="ARBA00022737"/>
    </source>
</evidence>
<keyword evidence="1" id="KW-0677">Repeat</keyword>
<organism evidence="5 6">
    <name type="scientific">Trichoderma harzianum CBS 226.95</name>
    <dbReference type="NCBI Taxonomy" id="983964"/>
    <lineage>
        <taxon>Eukaryota</taxon>
        <taxon>Fungi</taxon>
        <taxon>Dikarya</taxon>
        <taxon>Ascomycota</taxon>
        <taxon>Pezizomycotina</taxon>
        <taxon>Sordariomycetes</taxon>
        <taxon>Hypocreomycetidae</taxon>
        <taxon>Hypocreales</taxon>
        <taxon>Hypocreaceae</taxon>
        <taxon>Trichoderma</taxon>
    </lineage>
</organism>
<dbReference type="GO" id="GO:0010468">
    <property type="term" value="P:regulation of gene expression"/>
    <property type="evidence" value="ECO:0007669"/>
    <property type="project" value="TreeGrafter"/>
</dbReference>
<dbReference type="PANTHER" id="PTHR24124">
    <property type="entry name" value="ANKYRIN REPEAT FAMILY A"/>
    <property type="match status" value="1"/>
</dbReference>
<dbReference type="EMBL" id="KZ679696">
    <property type="protein sequence ID" value="PTB48856.1"/>
    <property type="molecule type" value="Genomic_DNA"/>
</dbReference>
<dbReference type="STRING" id="983964.A0A2T3ZVK7"/>
<feature type="non-terminal residue" evidence="5">
    <location>
        <position position="164"/>
    </location>
</feature>
<gene>
    <name evidence="5" type="ORF">M431DRAFT_98849</name>
</gene>
<dbReference type="PROSITE" id="PS50088">
    <property type="entry name" value="ANK_REPEAT"/>
    <property type="match status" value="3"/>
</dbReference>
<dbReference type="InterPro" id="IPR002110">
    <property type="entry name" value="Ankyrin_rpt"/>
</dbReference>
<sequence>MDSGRTLLHVAAERGWEKLVAWCLDYIGQPEQGHKTNNSTDDDQENKSIRSNCDGGKVAERTQLLLTAKDYDGYTALHLAAKFGHLDVVRLITTAGNASAVVDATGPEAYRPLHFASEEGHHSVVKYLLESGWQPNQVNSDGATPLQVAIESKDHSKVVTALIE</sequence>
<evidence type="ECO:0000256" key="4">
    <source>
        <dbReference type="SAM" id="MobiDB-lite"/>
    </source>
</evidence>
<protein>
    <submittedName>
        <fullName evidence="5">Uncharacterized protein</fullName>
    </submittedName>
</protein>
<dbReference type="RefSeq" id="XP_024768533.1">
    <property type="nucleotide sequence ID" value="XM_024925092.1"/>
</dbReference>
<keyword evidence="6" id="KW-1185">Reference proteome</keyword>
<dbReference type="AlphaFoldDB" id="A0A2T3ZVK7"/>
<feature type="repeat" description="ANK" evidence="3">
    <location>
        <begin position="141"/>
        <end position="164"/>
    </location>
</feature>
<feature type="repeat" description="ANK" evidence="3">
    <location>
        <begin position="108"/>
        <end position="140"/>
    </location>
</feature>
<dbReference type="GO" id="GO:0005634">
    <property type="term" value="C:nucleus"/>
    <property type="evidence" value="ECO:0007669"/>
    <property type="project" value="TreeGrafter"/>
</dbReference>
<feature type="repeat" description="ANK" evidence="3">
    <location>
        <begin position="72"/>
        <end position="104"/>
    </location>
</feature>
<dbReference type="PRINTS" id="PR01415">
    <property type="entry name" value="ANKYRIN"/>
</dbReference>
<name>A0A2T3ZVK7_TRIHA</name>
<dbReference type="SMART" id="SM00248">
    <property type="entry name" value="ANK"/>
    <property type="match status" value="3"/>
</dbReference>
<accession>A0A2T3ZVK7</accession>
<feature type="region of interest" description="Disordered" evidence="4">
    <location>
        <begin position="32"/>
        <end position="54"/>
    </location>
</feature>
<proteinExistence type="predicted"/>
<reference evidence="5 6" key="1">
    <citation type="submission" date="2016-07" db="EMBL/GenBank/DDBJ databases">
        <title>Multiple horizontal gene transfer events from other fungi enriched the ability of initially mycotrophic Trichoderma (Ascomycota) to feed on dead plant biomass.</title>
        <authorList>
            <consortium name="DOE Joint Genome Institute"/>
            <person name="Aerts A."/>
            <person name="Atanasova L."/>
            <person name="Chenthamara K."/>
            <person name="Zhang J."/>
            <person name="Grujic M."/>
            <person name="Henrissat B."/>
            <person name="Kuo A."/>
            <person name="Salamov A."/>
            <person name="Lipzen A."/>
            <person name="Labutti K."/>
            <person name="Barry K."/>
            <person name="Miao Y."/>
            <person name="Rahimi M.J."/>
            <person name="Shen Q."/>
            <person name="Grigoriev I.V."/>
            <person name="Kubicek C.P."/>
            <person name="Druzhinina I.S."/>
        </authorList>
    </citation>
    <scope>NUCLEOTIDE SEQUENCE [LARGE SCALE GENOMIC DNA]</scope>
    <source>
        <strain evidence="5 6">CBS 226.95</strain>
    </source>
</reference>
<keyword evidence="2 3" id="KW-0040">ANK repeat</keyword>
<evidence type="ECO:0000313" key="5">
    <source>
        <dbReference type="EMBL" id="PTB48856.1"/>
    </source>
</evidence>
<evidence type="ECO:0000256" key="3">
    <source>
        <dbReference type="PROSITE-ProRule" id="PRU00023"/>
    </source>
</evidence>